<comment type="caution">
    <text evidence="2">The sequence shown here is derived from an EMBL/GenBank/DDBJ whole genome shotgun (WGS) entry which is preliminary data.</text>
</comment>
<reference evidence="2 3" key="1">
    <citation type="submission" date="2018-03" db="EMBL/GenBank/DDBJ databases">
        <title>Genomic Encyclopedia of Type Strains, Phase III (KMG-III): the genomes of soil and plant-associated and newly described type strains.</title>
        <authorList>
            <person name="Whitman W."/>
        </authorList>
    </citation>
    <scope>NUCLEOTIDE SEQUENCE [LARGE SCALE GENOMIC DNA]</scope>
    <source>
        <strain evidence="2 3">CGMCC 1.12259</strain>
    </source>
</reference>
<keyword evidence="1" id="KW-0812">Transmembrane</keyword>
<gene>
    <name evidence="2" type="ORF">B0H99_102201</name>
</gene>
<proteinExistence type="predicted"/>
<organism evidence="2 3">
    <name type="scientific">Planomicrobium soli</name>
    <dbReference type="NCBI Taxonomy" id="1176648"/>
    <lineage>
        <taxon>Bacteria</taxon>
        <taxon>Bacillati</taxon>
        <taxon>Bacillota</taxon>
        <taxon>Bacilli</taxon>
        <taxon>Bacillales</taxon>
        <taxon>Caryophanaceae</taxon>
        <taxon>Planomicrobium</taxon>
    </lineage>
</organism>
<evidence type="ECO:0000313" key="3">
    <source>
        <dbReference type="Proteomes" id="UP000242682"/>
    </source>
</evidence>
<feature type="transmembrane region" description="Helical" evidence="1">
    <location>
        <begin position="90"/>
        <end position="112"/>
    </location>
</feature>
<keyword evidence="1" id="KW-1133">Transmembrane helix</keyword>
<dbReference type="RefSeq" id="WP_106532206.1">
    <property type="nucleotide sequence ID" value="NZ_PYAT01000002.1"/>
</dbReference>
<keyword evidence="1" id="KW-0472">Membrane</keyword>
<dbReference type="OrthoDB" id="7062363at2"/>
<evidence type="ECO:0000256" key="1">
    <source>
        <dbReference type="SAM" id="Phobius"/>
    </source>
</evidence>
<name>A0A2P8H5L3_9BACL</name>
<sequence length="168" mass="19107">MQQEKRLPRNGKEGFIFGAVICTLTVILMVSFNAIYFAGTFNKEIAFAILKVIPLAWVIVMVIEPAFIGRIAEGLTKKFTEPTDSFNSKILFRILFTVLGMSIIMTFIGDIISNGFHAELFSNWLRYWPRNFIIALIAESLIIQPFARFVIVKMHEAQDKKAFVPTNP</sequence>
<dbReference type="AlphaFoldDB" id="A0A2P8H5L3"/>
<dbReference type="InterPro" id="IPR021529">
    <property type="entry name" value="DUF2798"/>
</dbReference>
<dbReference type="Pfam" id="PF11391">
    <property type="entry name" value="DUF2798"/>
    <property type="match status" value="1"/>
</dbReference>
<keyword evidence="3" id="KW-1185">Reference proteome</keyword>
<feature type="transmembrane region" description="Helical" evidence="1">
    <location>
        <begin position="45"/>
        <end position="69"/>
    </location>
</feature>
<dbReference type="Proteomes" id="UP000242682">
    <property type="component" value="Unassembled WGS sequence"/>
</dbReference>
<feature type="transmembrane region" description="Helical" evidence="1">
    <location>
        <begin position="15"/>
        <end position="39"/>
    </location>
</feature>
<accession>A0A2P8H5L3</accession>
<feature type="transmembrane region" description="Helical" evidence="1">
    <location>
        <begin position="132"/>
        <end position="151"/>
    </location>
</feature>
<evidence type="ECO:0000313" key="2">
    <source>
        <dbReference type="EMBL" id="PSL41517.1"/>
    </source>
</evidence>
<protein>
    <submittedName>
        <fullName evidence="2">Uncharacterized protein DUF2798</fullName>
    </submittedName>
</protein>
<dbReference type="EMBL" id="PYAT01000002">
    <property type="protein sequence ID" value="PSL41517.1"/>
    <property type="molecule type" value="Genomic_DNA"/>
</dbReference>